<feature type="region of interest" description="Disordered" evidence="1">
    <location>
        <begin position="39"/>
        <end position="77"/>
    </location>
</feature>
<accession>A0A7R9WVG0</accession>
<evidence type="ECO:0000256" key="1">
    <source>
        <dbReference type="SAM" id="MobiDB-lite"/>
    </source>
</evidence>
<gene>
    <name evidence="3" type="ORF">CAUS1442_LOCUS7351</name>
</gene>
<dbReference type="EMBL" id="HBEF01011667">
    <property type="protein sequence ID" value="CAD8335246.1"/>
    <property type="molecule type" value="Transcribed_RNA"/>
</dbReference>
<reference evidence="3" key="1">
    <citation type="submission" date="2021-01" db="EMBL/GenBank/DDBJ databases">
        <authorList>
            <person name="Corre E."/>
            <person name="Pelletier E."/>
            <person name="Niang G."/>
            <person name="Scheremetjew M."/>
            <person name="Finn R."/>
            <person name="Kale V."/>
            <person name="Holt S."/>
            <person name="Cochrane G."/>
            <person name="Meng A."/>
            <person name="Brown T."/>
            <person name="Cohen L."/>
        </authorList>
    </citation>
    <scope>NUCLEOTIDE SEQUENCE</scope>
    <source>
        <strain evidence="3">CCMP3328</strain>
    </source>
</reference>
<dbReference type="Pfam" id="PF20710">
    <property type="entry name" value="DUF6824"/>
    <property type="match status" value="1"/>
</dbReference>
<dbReference type="InterPro" id="IPR049227">
    <property type="entry name" value="DUF6824"/>
</dbReference>
<feature type="compositionally biased region" description="Basic and acidic residues" evidence="1">
    <location>
        <begin position="41"/>
        <end position="50"/>
    </location>
</feature>
<evidence type="ECO:0000313" key="3">
    <source>
        <dbReference type="EMBL" id="CAD8335246.1"/>
    </source>
</evidence>
<feature type="compositionally biased region" description="Acidic residues" evidence="1">
    <location>
        <begin position="51"/>
        <end position="74"/>
    </location>
</feature>
<feature type="domain" description="DUF6824" evidence="2">
    <location>
        <begin position="462"/>
        <end position="547"/>
    </location>
</feature>
<name>A0A7R9WVG0_9STRA</name>
<organism evidence="3">
    <name type="scientific">Craspedostauros australis</name>
    <dbReference type="NCBI Taxonomy" id="1486917"/>
    <lineage>
        <taxon>Eukaryota</taxon>
        <taxon>Sar</taxon>
        <taxon>Stramenopiles</taxon>
        <taxon>Ochrophyta</taxon>
        <taxon>Bacillariophyta</taxon>
        <taxon>Bacillariophyceae</taxon>
        <taxon>Bacillariophycidae</taxon>
        <taxon>Naviculales</taxon>
        <taxon>Naviculaceae</taxon>
        <taxon>Craspedostauros</taxon>
    </lineage>
</organism>
<sequence length="559" mass="64092">MKFFDLITSEEATSVFHDGHAGASADVDVDVDDFGIRHPSLKRDRNKCNNDDGDNEDDDEEEETKGLPVDEEPLDAIGDPVDGESCFLDELSQWLPRQSNKRTLDGRHAELSSGDTARHPTIDLDLTEAEKMQAREIQELSLYERERVYEDIHGVRRPIEEMEEFRHDCLQRLETELTTNLYDSKRKYNVPNSNSTTKDAYTMAAFLAPRITSDVRLRIAMLRSTFWDVEQAANKIMRYFHCKRELFGREKYLYPITFADLSVEARESLEDGAVACHEGGGSNCARSMLVDRVARWKEQSALSRAQAIFYLTHVSNTTVQSQQHGQVVVIYALDADSSHFRRALAMMKIFWLEDMPFRMAGLHVCISNHRIKTILSSVLQVIPKTSRIRCRIHCGSPVECNYELLTYGIPPGLLPDTTQISYDSAITNEMIGRFLRHDREVLDEYFEGKSEDCMDQPPKPKDILLGRGRPYQRYPGNVEFAKLLEANKAAYDQPSMMRRNKTAMTKGLVQQLRDSDVQFLKHDESGNWWVEVSDSVARKRVAMSFRNLSRNLKHDEAKS</sequence>
<proteinExistence type="predicted"/>
<dbReference type="AlphaFoldDB" id="A0A7R9WVG0"/>
<protein>
    <recommendedName>
        <fullName evidence="2">DUF6824 domain-containing protein</fullName>
    </recommendedName>
</protein>
<evidence type="ECO:0000259" key="2">
    <source>
        <dbReference type="Pfam" id="PF20710"/>
    </source>
</evidence>